<keyword evidence="5 9" id="KW-1133">Transmembrane helix</keyword>
<evidence type="ECO:0000256" key="2">
    <source>
        <dbReference type="ARBA" id="ARBA00010992"/>
    </source>
</evidence>
<evidence type="ECO:0000256" key="9">
    <source>
        <dbReference type="SAM" id="Phobius"/>
    </source>
</evidence>
<comment type="similarity">
    <text evidence="2 7">Belongs to the major facilitator superfamily. Sugar transporter (TC 2.A.1.1) family.</text>
</comment>
<dbReference type="InterPro" id="IPR003663">
    <property type="entry name" value="Sugar/inositol_transpt"/>
</dbReference>
<dbReference type="NCBIfam" id="TIGR00879">
    <property type="entry name" value="SP"/>
    <property type="match status" value="1"/>
</dbReference>
<evidence type="ECO:0000259" key="10">
    <source>
        <dbReference type="PROSITE" id="PS50850"/>
    </source>
</evidence>
<dbReference type="GO" id="GO:0016020">
    <property type="term" value="C:membrane"/>
    <property type="evidence" value="ECO:0007669"/>
    <property type="project" value="UniProtKB-SubCell"/>
</dbReference>
<feature type="transmembrane region" description="Helical" evidence="9">
    <location>
        <begin position="122"/>
        <end position="141"/>
    </location>
</feature>
<comment type="subcellular location">
    <subcellularLocation>
        <location evidence="1">Membrane</location>
        <topology evidence="1">Multi-pass membrane protein</topology>
    </subcellularLocation>
</comment>
<dbReference type="FunFam" id="1.20.1250.20:FF:001515">
    <property type="entry name" value="Uncharacterized protein"/>
    <property type="match status" value="1"/>
</dbReference>
<accession>A0A438MVQ5</accession>
<feature type="domain" description="Major facilitator superfamily (MFS) profile" evidence="10">
    <location>
        <begin position="15"/>
        <end position="465"/>
    </location>
</feature>
<feature type="transmembrane region" description="Helical" evidence="9">
    <location>
        <begin position="186"/>
        <end position="207"/>
    </location>
</feature>
<feature type="transmembrane region" description="Helical" evidence="9">
    <location>
        <begin position="442"/>
        <end position="461"/>
    </location>
</feature>
<dbReference type="InterPro" id="IPR050360">
    <property type="entry name" value="MFS_Sugar_Transporters"/>
</dbReference>
<feature type="transmembrane region" description="Helical" evidence="9">
    <location>
        <begin position="377"/>
        <end position="400"/>
    </location>
</feature>
<evidence type="ECO:0000256" key="3">
    <source>
        <dbReference type="ARBA" id="ARBA00022448"/>
    </source>
</evidence>
<dbReference type="PANTHER" id="PTHR48022:SF11">
    <property type="entry name" value="MONOSACCHARIDE TRANSPORTER (HXT8), PUTATIVE (AFU_ORTHOLOGUE AFUA_2G08120)-RELATED"/>
    <property type="match status" value="1"/>
</dbReference>
<dbReference type="SUPFAM" id="SSF103473">
    <property type="entry name" value="MFS general substrate transporter"/>
    <property type="match status" value="1"/>
</dbReference>
<comment type="caution">
    <text evidence="11">The sequence shown here is derived from an EMBL/GenBank/DDBJ whole genome shotgun (WGS) entry which is preliminary data.</text>
</comment>
<dbReference type="VEuPathDB" id="FungiDB:PV10_08988"/>
<dbReference type="Proteomes" id="UP000288859">
    <property type="component" value="Unassembled WGS sequence"/>
</dbReference>
<dbReference type="PROSITE" id="PS50850">
    <property type="entry name" value="MFS"/>
    <property type="match status" value="1"/>
</dbReference>
<sequence>MTLTEKKWTWRNFFICYAVSIGMTAMGYPSGVIGVTLAQPSFLLYMNFLDLEATPPGLTSDAESLIGAMSGVYQAGAAINVIITSYLSDRWGRKRALHYNAFHAILGGALVCAAHNPTMFIVGRFFAGAGAWGYLAVTPSYNAELAPAGLRGLLVGLNGISLAVGYSLGSYMGLAFHYVKAPEAQWRGPLGIALIFPVIMSALCSIIPESPRYLLMRGRVDDAREVVYKIHGTKNDVDQEYVRQEFYQMTKQAEMDIENTPSFIEMFTRPNYRKRTLLTIGFGFFAQSTGILVLASNGPKIYSELGYDTVKQLIFQCGWNTVGLLGTIIAALTMDKFGRKPLVVLGMAGCCACLIIEAAMVAAYAREGTNKAGLKMGVAATYIFILFQTFSFDSAGLVMLAEIFPNHSRARGLALVIATIALTDLVYLEVTETAFAHIGWKFYLVFIILSFIGIFYCYFLLPETKGIPLEEIGAIFGDPVAVYAEDLHVDHNTHQLVVAKHDAEAENHLTRIATEADVEKRLSTDTNKQASVHHINDARTTDD</sequence>
<dbReference type="AlphaFoldDB" id="A0A438MVQ5"/>
<keyword evidence="4 9" id="KW-0812">Transmembrane</keyword>
<dbReference type="PROSITE" id="PS00216">
    <property type="entry name" value="SUGAR_TRANSPORT_1"/>
    <property type="match status" value="2"/>
</dbReference>
<evidence type="ECO:0000256" key="8">
    <source>
        <dbReference type="SAM" id="MobiDB-lite"/>
    </source>
</evidence>
<evidence type="ECO:0000313" key="12">
    <source>
        <dbReference type="Proteomes" id="UP000288859"/>
    </source>
</evidence>
<dbReference type="Pfam" id="PF00083">
    <property type="entry name" value="Sugar_tr"/>
    <property type="match status" value="1"/>
</dbReference>
<dbReference type="OrthoDB" id="6612291at2759"/>
<gene>
    <name evidence="11" type="ORF">B0A52_07771</name>
</gene>
<evidence type="ECO:0000256" key="1">
    <source>
        <dbReference type="ARBA" id="ARBA00004141"/>
    </source>
</evidence>
<reference evidence="11 12" key="1">
    <citation type="submission" date="2017-03" db="EMBL/GenBank/DDBJ databases">
        <title>Genomes of endolithic fungi from Antarctica.</title>
        <authorList>
            <person name="Coleine C."/>
            <person name="Masonjones S."/>
            <person name="Stajich J.E."/>
        </authorList>
    </citation>
    <scope>NUCLEOTIDE SEQUENCE [LARGE SCALE GENOMIC DNA]</scope>
    <source>
        <strain evidence="11 12">CCFEE 6314</strain>
    </source>
</reference>
<organism evidence="11 12">
    <name type="scientific">Exophiala mesophila</name>
    <name type="common">Black yeast-like fungus</name>
    <dbReference type="NCBI Taxonomy" id="212818"/>
    <lineage>
        <taxon>Eukaryota</taxon>
        <taxon>Fungi</taxon>
        <taxon>Dikarya</taxon>
        <taxon>Ascomycota</taxon>
        <taxon>Pezizomycotina</taxon>
        <taxon>Eurotiomycetes</taxon>
        <taxon>Chaetothyriomycetidae</taxon>
        <taxon>Chaetothyriales</taxon>
        <taxon>Herpotrichiellaceae</taxon>
        <taxon>Exophiala</taxon>
    </lineage>
</organism>
<dbReference type="InterPro" id="IPR036259">
    <property type="entry name" value="MFS_trans_sf"/>
</dbReference>
<evidence type="ECO:0000256" key="5">
    <source>
        <dbReference type="ARBA" id="ARBA00022989"/>
    </source>
</evidence>
<dbReference type="InterPro" id="IPR005828">
    <property type="entry name" value="MFS_sugar_transport-like"/>
</dbReference>
<feature type="transmembrane region" description="Helical" evidence="9">
    <location>
        <begin position="276"/>
        <end position="293"/>
    </location>
</feature>
<feature type="transmembrane region" description="Helical" evidence="9">
    <location>
        <begin position="412"/>
        <end position="430"/>
    </location>
</feature>
<evidence type="ECO:0000256" key="7">
    <source>
        <dbReference type="RuleBase" id="RU003346"/>
    </source>
</evidence>
<evidence type="ECO:0000256" key="6">
    <source>
        <dbReference type="ARBA" id="ARBA00023136"/>
    </source>
</evidence>
<feature type="compositionally biased region" description="Basic and acidic residues" evidence="8">
    <location>
        <begin position="534"/>
        <end position="543"/>
    </location>
</feature>
<name>A0A438MVQ5_EXOME</name>
<feature type="transmembrane region" description="Helical" evidence="9">
    <location>
        <begin position="99"/>
        <end position="116"/>
    </location>
</feature>
<dbReference type="Gene3D" id="1.20.1250.20">
    <property type="entry name" value="MFS general substrate transporter like domains"/>
    <property type="match status" value="1"/>
</dbReference>
<protein>
    <recommendedName>
        <fullName evidence="10">Major facilitator superfamily (MFS) profile domain-containing protein</fullName>
    </recommendedName>
</protein>
<dbReference type="InterPro" id="IPR020846">
    <property type="entry name" value="MFS_dom"/>
</dbReference>
<keyword evidence="6 9" id="KW-0472">Membrane</keyword>
<feature type="transmembrane region" description="Helical" evidence="9">
    <location>
        <begin position="65"/>
        <end position="87"/>
    </location>
</feature>
<dbReference type="InterPro" id="IPR005829">
    <property type="entry name" value="Sugar_transporter_CS"/>
</dbReference>
<feature type="transmembrane region" description="Helical" evidence="9">
    <location>
        <begin position="12"/>
        <end position="45"/>
    </location>
</feature>
<evidence type="ECO:0000313" key="11">
    <source>
        <dbReference type="EMBL" id="RVX67843.1"/>
    </source>
</evidence>
<dbReference type="EMBL" id="NAJM01000044">
    <property type="protein sequence ID" value="RVX67843.1"/>
    <property type="molecule type" value="Genomic_DNA"/>
</dbReference>
<evidence type="ECO:0000256" key="4">
    <source>
        <dbReference type="ARBA" id="ARBA00022692"/>
    </source>
</evidence>
<proteinExistence type="inferred from homology"/>
<feature type="transmembrane region" description="Helical" evidence="9">
    <location>
        <begin position="344"/>
        <end position="365"/>
    </location>
</feature>
<keyword evidence="3 7" id="KW-0813">Transport</keyword>
<dbReference type="GO" id="GO:0005351">
    <property type="term" value="F:carbohydrate:proton symporter activity"/>
    <property type="evidence" value="ECO:0007669"/>
    <property type="project" value="TreeGrafter"/>
</dbReference>
<feature type="transmembrane region" description="Helical" evidence="9">
    <location>
        <begin position="153"/>
        <end position="174"/>
    </location>
</feature>
<feature type="region of interest" description="Disordered" evidence="8">
    <location>
        <begin position="523"/>
        <end position="543"/>
    </location>
</feature>
<dbReference type="PANTHER" id="PTHR48022">
    <property type="entry name" value="PLASTIDIC GLUCOSE TRANSPORTER 4"/>
    <property type="match status" value="1"/>
</dbReference>
<feature type="transmembrane region" description="Helical" evidence="9">
    <location>
        <begin position="313"/>
        <end position="332"/>
    </location>
</feature>